<sequence>MINSNWFNSMFIGEVAARSLNFLWNPRMWSRRAVSSGLLLTASLYVLLPSVSRAFNVKKGPLSIEESKRLDRFTTGLLNARNDCFLNSSLQALVPIESLTTYLNQFVEALHSVDEGQVFELERLAPLHANLIKLLHELQSLIVKPQTVSAKNIVKTLEDTLRRKMSSDQNDAHEFTQILLETLHSEYIKLQSNIEIGSFPFEGVSSNYLMCLQCNKYSQTIHSPFLMLEVAVPGNYSEKLTDLILHSQDEIIEGYSCLYCKVNMILKNEKYLNQLPEYSQEEQSILNFLRNQILTLYINDDLPADVSFYVDHYSKNGCVTANFKSNIIKKNAVIKEPASLIVHLSRSIFNGATITRSACRVEYEQSLNLQRQVMINDAFERTEPIKYELKSVVKHTGSHVQGHYQCYRKKPDLMKERNTDTIVNRSPMIKKYSQDKFDASKIESIITGTSKRLYKRIKSLAAYPYWHISDTNVKEARTTDVLSEDKYVYILYYEKEKP</sequence>
<dbReference type="HOGENOM" id="CLU_023181_0_0_1"/>
<dbReference type="CDD" id="cd02662">
    <property type="entry name" value="Peptidase_C19F"/>
    <property type="match status" value="1"/>
</dbReference>
<feature type="domain" description="USP" evidence="1">
    <location>
        <begin position="75"/>
        <end position="496"/>
    </location>
</feature>
<reference evidence="2 3" key="1">
    <citation type="journal article" date="2011" name="Proc. Natl. Acad. Sci. U.S.A.">
        <title>Evolutionary erosion of yeast sex chromosomes by mating-type switching accidents.</title>
        <authorList>
            <person name="Gordon J.L."/>
            <person name="Armisen D."/>
            <person name="Proux-Wera E."/>
            <person name="Oheigeartaigh S.S."/>
            <person name="Byrne K.P."/>
            <person name="Wolfe K.H."/>
        </authorList>
    </citation>
    <scope>NUCLEOTIDE SEQUENCE [LARGE SCALE GENOMIC DNA]</scope>
    <source>
        <strain evidence="3">ATCC 22294 / BCRC 22015 / CBS 2517 / CECT 1963 / NBRC 1671 / NRRL Y-8276</strain>
    </source>
</reference>
<dbReference type="Gene3D" id="3.90.70.10">
    <property type="entry name" value="Cysteine proteinases"/>
    <property type="match status" value="1"/>
</dbReference>
<dbReference type="SUPFAM" id="SSF54001">
    <property type="entry name" value="Cysteine proteinases"/>
    <property type="match status" value="1"/>
</dbReference>
<dbReference type="GO" id="GO:0005829">
    <property type="term" value="C:cytosol"/>
    <property type="evidence" value="ECO:0007669"/>
    <property type="project" value="TreeGrafter"/>
</dbReference>
<dbReference type="InParanoid" id="H2AV47"/>
<protein>
    <recommendedName>
        <fullName evidence="1">USP domain-containing protein</fullName>
    </recommendedName>
</protein>
<dbReference type="GO" id="GO:0005634">
    <property type="term" value="C:nucleus"/>
    <property type="evidence" value="ECO:0007669"/>
    <property type="project" value="TreeGrafter"/>
</dbReference>
<dbReference type="InterPro" id="IPR001394">
    <property type="entry name" value="Peptidase_C19_UCH"/>
</dbReference>
<dbReference type="GO" id="GO:0016579">
    <property type="term" value="P:protein deubiquitination"/>
    <property type="evidence" value="ECO:0007669"/>
    <property type="project" value="InterPro"/>
</dbReference>
<dbReference type="AlphaFoldDB" id="H2AV47"/>
<evidence type="ECO:0000313" key="3">
    <source>
        <dbReference type="Proteomes" id="UP000005220"/>
    </source>
</evidence>
<dbReference type="InterPro" id="IPR028889">
    <property type="entry name" value="USP"/>
</dbReference>
<dbReference type="InterPro" id="IPR050164">
    <property type="entry name" value="Peptidase_C19"/>
</dbReference>
<dbReference type="GO" id="GO:0005741">
    <property type="term" value="C:mitochondrial outer membrane"/>
    <property type="evidence" value="ECO:0007669"/>
    <property type="project" value="EnsemblFungi"/>
</dbReference>
<dbReference type="PROSITE" id="PS00973">
    <property type="entry name" value="USP_2"/>
    <property type="match status" value="1"/>
</dbReference>
<proteinExistence type="predicted"/>
<dbReference type="InterPro" id="IPR018200">
    <property type="entry name" value="USP_CS"/>
</dbReference>
<dbReference type="EMBL" id="HE650825">
    <property type="protein sequence ID" value="CCF58247.1"/>
    <property type="molecule type" value="Genomic_DNA"/>
</dbReference>
<keyword evidence="3" id="KW-1185">Reference proteome</keyword>
<dbReference type="PROSITE" id="PS50235">
    <property type="entry name" value="USP_3"/>
    <property type="match status" value="1"/>
</dbReference>
<dbReference type="Proteomes" id="UP000005220">
    <property type="component" value="Chromosome 5"/>
</dbReference>
<evidence type="ECO:0000259" key="1">
    <source>
        <dbReference type="PROSITE" id="PS50235"/>
    </source>
</evidence>
<dbReference type="OrthoDB" id="2248014at2759"/>
<dbReference type="RefSeq" id="XP_003957382.1">
    <property type="nucleotide sequence ID" value="XM_003957333.1"/>
</dbReference>
<dbReference type="STRING" id="1071382.H2AV47"/>
<dbReference type="Pfam" id="PF00443">
    <property type="entry name" value="UCH"/>
    <property type="match status" value="1"/>
</dbReference>
<dbReference type="PANTHER" id="PTHR24006">
    <property type="entry name" value="UBIQUITIN CARBOXYL-TERMINAL HYDROLASE"/>
    <property type="match status" value="1"/>
</dbReference>
<dbReference type="GO" id="GO:0004843">
    <property type="term" value="F:cysteine-type deubiquitinase activity"/>
    <property type="evidence" value="ECO:0007669"/>
    <property type="project" value="InterPro"/>
</dbReference>
<dbReference type="eggNOG" id="ENOG502QSIQ">
    <property type="taxonomic scope" value="Eukaryota"/>
</dbReference>
<dbReference type="GeneID" id="13882747"/>
<evidence type="ECO:0000313" key="2">
    <source>
        <dbReference type="EMBL" id="CCF58247.1"/>
    </source>
</evidence>
<gene>
    <name evidence="2" type="primary">KAFR0E00930</name>
    <name evidence="2" type="ORF">KAFR_0E00930</name>
</gene>
<dbReference type="PANTHER" id="PTHR24006:SF827">
    <property type="entry name" value="UBIQUITIN CARBOXYL-TERMINAL HYDROLASE 34"/>
    <property type="match status" value="1"/>
</dbReference>
<dbReference type="KEGG" id="kaf:KAFR_0E00930"/>
<dbReference type="FunCoup" id="H2AV47">
    <property type="interactions" value="48"/>
</dbReference>
<dbReference type="InterPro" id="IPR038765">
    <property type="entry name" value="Papain-like_cys_pep_sf"/>
</dbReference>
<organism evidence="2 3">
    <name type="scientific">Kazachstania africana (strain ATCC 22294 / BCRC 22015 / CBS 2517 / CECT 1963 / NBRC 1671 / NRRL Y-8276)</name>
    <name type="common">Yeast</name>
    <name type="synonym">Kluyveromyces africanus</name>
    <dbReference type="NCBI Taxonomy" id="1071382"/>
    <lineage>
        <taxon>Eukaryota</taxon>
        <taxon>Fungi</taxon>
        <taxon>Dikarya</taxon>
        <taxon>Ascomycota</taxon>
        <taxon>Saccharomycotina</taxon>
        <taxon>Saccharomycetes</taxon>
        <taxon>Saccharomycetales</taxon>
        <taxon>Saccharomycetaceae</taxon>
        <taxon>Kazachstania</taxon>
    </lineage>
</organism>
<accession>H2AV47</accession>
<name>H2AV47_KAZAF</name>